<keyword evidence="2" id="KW-1185">Reference proteome</keyword>
<evidence type="ECO:0000313" key="1">
    <source>
        <dbReference type="EMBL" id="KAH3843541.1"/>
    </source>
</evidence>
<sequence length="68" mass="7585">MEWDASLYREEVVGSAESKDTLGLIGMNFNQVRGTVSSPGVLVSSAPVWCVPGSRCVPWALYRWLRLR</sequence>
<reference evidence="1" key="2">
    <citation type="submission" date="2020-11" db="EMBL/GenBank/DDBJ databases">
        <authorList>
            <person name="McCartney M.A."/>
            <person name="Auch B."/>
            <person name="Kono T."/>
            <person name="Mallez S."/>
            <person name="Becker A."/>
            <person name="Gohl D.M."/>
            <person name="Silverstein K.A.T."/>
            <person name="Koren S."/>
            <person name="Bechman K.B."/>
            <person name="Herman A."/>
            <person name="Abrahante J.E."/>
            <person name="Garbe J."/>
        </authorList>
    </citation>
    <scope>NUCLEOTIDE SEQUENCE</scope>
    <source>
        <strain evidence="1">Duluth1</strain>
        <tissue evidence="1">Whole animal</tissue>
    </source>
</reference>
<organism evidence="1 2">
    <name type="scientific">Dreissena polymorpha</name>
    <name type="common">Zebra mussel</name>
    <name type="synonym">Mytilus polymorpha</name>
    <dbReference type="NCBI Taxonomy" id="45954"/>
    <lineage>
        <taxon>Eukaryota</taxon>
        <taxon>Metazoa</taxon>
        <taxon>Spiralia</taxon>
        <taxon>Lophotrochozoa</taxon>
        <taxon>Mollusca</taxon>
        <taxon>Bivalvia</taxon>
        <taxon>Autobranchia</taxon>
        <taxon>Heteroconchia</taxon>
        <taxon>Euheterodonta</taxon>
        <taxon>Imparidentia</taxon>
        <taxon>Neoheterodontei</taxon>
        <taxon>Myida</taxon>
        <taxon>Dreissenoidea</taxon>
        <taxon>Dreissenidae</taxon>
        <taxon>Dreissena</taxon>
    </lineage>
</organism>
<dbReference type="EMBL" id="JAIWYP010000004">
    <property type="protein sequence ID" value="KAH3843541.1"/>
    <property type="molecule type" value="Genomic_DNA"/>
</dbReference>
<name>A0A9D4QTZ0_DREPO</name>
<accession>A0A9D4QTZ0</accession>
<proteinExistence type="predicted"/>
<gene>
    <name evidence="1" type="ORF">DPMN_117061</name>
</gene>
<protein>
    <submittedName>
        <fullName evidence="1">Uncharacterized protein</fullName>
    </submittedName>
</protein>
<comment type="caution">
    <text evidence="1">The sequence shown here is derived from an EMBL/GenBank/DDBJ whole genome shotgun (WGS) entry which is preliminary data.</text>
</comment>
<dbReference type="Proteomes" id="UP000828390">
    <property type="component" value="Unassembled WGS sequence"/>
</dbReference>
<reference evidence="1" key="1">
    <citation type="journal article" date="2019" name="bioRxiv">
        <title>The Genome of the Zebra Mussel, Dreissena polymorpha: A Resource for Invasive Species Research.</title>
        <authorList>
            <person name="McCartney M.A."/>
            <person name="Auch B."/>
            <person name="Kono T."/>
            <person name="Mallez S."/>
            <person name="Zhang Y."/>
            <person name="Obille A."/>
            <person name="Becker A."/>
            <person name="Abrahante J.E."/>
            <person name="Garbe J."/>
            <person name="Badalamenti J.P."/>
            <person name="Herman A."/>
            <person name="Mangelson H."/>
            <person name="Liachko I."/>
            <person name="Sullivan S."/>
            <person name="Sone E.D."/>
            <person name="Koren S."/>
            <person name="Silverstein K.A.T."/>
            <person name="Beckman K.B."/>
            <person name="Gohl D.M."/>
        </authorList>
    </citation>
    <scope>NUCLEOTIDE SEQUENCE</scope>
    <source>
        <strain evidence="1">Duluth1</strain>
        <tissue evidence="1">Whole animal</tissue>
    </source>
</reference>
<dbReference type="AlphaFoldDB" id="A0A9D4QTZ0"/>
<evidence type="ECO:0000313" key="2">
    <source>
        <dbReference type="Proteomes" id="UP000828390"/>
    </source>
</evidence>